<proteinExistence type="inferred from homology"/>
<dbReference type="InterPro" id="IPR027417">
    <property type="entry name" value="P-loop_NTPase"/>
</dbReference>
<comment type="similarity">
    <text evidence="1">Belongs to the ParA family.</text>
</comment>
<feature type="domain" description="AAA" evidence="2">
    <location>
        <begin position="3"/>
        <end position="178"/>
    </location>
</feature>
<dbReference type="PANTHER" id="PTHR13696:SF52">
    <property type="entry name" value="PARA FAMILY PROTEIN CT_582"/>
    <property type="match status" value="1"/>
</dbReference>
<gene>
    <name evidence="3" type="ORF">C7B82_03470</name>
</gene>
<dbReference type="RefSeq" id="WP_106254925.1">
    <property type="nucleotide sequence ID" value="NZ_CAWNSW010000059.1"/>
</dbReference>
<dbReference type="FunFam" id="3.40.50.300:FF:000285">
    <property type="entry name" value="Sporulation initiation inhibitor Soj"/>
    <property type="match status" value="1"/>
</dbReference>
<organism evidence="3 4">
    <name type="scientific">Stenomitos frigidus ULC18</name>
    <dbReference type="NCBI Taxonomy" id="2107698"/>
    <lineage>
        <taxon>Bacteria</taxon>
        <taxon>Bacillati</taxon>
        <taxon>Cyanobacteriota</taxon>
        <taxon>Cyanophyceae</taxon>
        <taxon>Leptolyngbyales</taxon>
        <taxon>Leptolyngbyaceae</taxon>
        <taxon>Stenomitos</taxon>
    </lineage>
</organism>
<evidence type="ECO:0000259" key="2">
    <source>
        <dbReference type="Pfam" id="PF13614"/>
    </source>
</evidence>
<reference evidence="4" key="1">
    <citation type="submission" date="2018-02" db="EMBL/GenBank/DDBJ databases">
        <authorList>
            <person name="Moore K."/>
            <person name="Momper L."/>
        </authorList>
    </citation>
    <scope>NUCLEOTIDE SEQUENCE [LARGE SCALE GENOMIC DNA]</scope>
    <source>
        <strain evidence="4">ULC18</strain>
    </source>
</reference>
<sequence>MGKVIALFNQAGGVGKTSLVLNLGYSLSTFKKDGRVLLVDMDPQASLTTFMGLESEELESSIYESVVGDSPAPVIDNIHGMSLIPANLNLSAAELELPGMPNREIRLKRALEPLIGQYDFVLIDCPPSLGLLSFISLVAATHVLVPIQTQFKAFVGTEKLLGTISRIRSSGHNPKLQIAGFIPTMFDKRNAQDERTLGAIQEQLASLAKIYPPIPRSTAFADASEKLMPLELYSPRHSILPTLRTISKGLRALK</sequence>
<protein>
    <submittedName>
        <fullName evidence="3">Chromosome partitioning protein ParA</fullName>
    </submittedName>
</protein>
<name>A0A2T1EMK0_9CYAN</name>
<dbReference type="Gene3D" id="3.40.50.300">
    <property type="entry name" value="P-loop containing nucleotide triphosphate hydrolases"/>
    <property type="match status" value="1"/>
</dbReference>
<dbReference type="SUPFAM" id="SSF52540">
    <property type="entry name" value="P-loop containing nucleoside triphosphate hydrolases"/>
    <property type="match status" value="1"/>
</dbReference>
<comment type="caution">
    <text evidence="3">The sequence shown here is derived from an EMBL/GenBank/DDBJ whole genome shotgun (WGS) entry which is preliminary data.</text>
</comment>
<dbReference type="Proteomes" id="UP000239576">
    <property type="component" value="Unassembled WGS sequence"/>
</dbReference>
<evidence type="ECO:0000313" key="4">
    <source>
        <dbReference type="Proteomes" id="UP000239576"/>
    </source>
</evidence>
<dbReference type="InterPro" id="IPR050678">
    <property type="entry name" value="DNA_Partitioning_ATPase"/>
</dbReference>
<dbReference type="InterPro" id="IPR025669">
    <property type="entry name" value="AAA_dom"/>
</dbReference>
<accession>A0A2T1EMK0</accession>
<dbReference type="EMBL" id="PVWK01000016">
    <property type="protein sequence ID" value="PSB33935.1"/>
    <property type="molecule type" value="Genomic_DNA"/>
</dbReference>
<dbReference type="CDD" id="cd02042">
    <property type="entry name" value="ParAB_family"/>
    <property type="match status" value="1"/>
</dbReference>
<evidence type="ECO:0000313" key="3">
    <source>
        <dbReference type="EMBL" id="PSB33935.1"/>
    </source>
</evidence>
<reference evidence="3 4" key="2">
    <citation type="submission" date="2018-03" db="EMBL/GenBank/DDBJ databases">
        <title>The ancient ancestry and fast evolution of plastids.</title>
        <authorList>
            <person name="Moore K.R."/>
            <person name="Magnabosco C."/>
            <person name="Momper L."/>
            <person name="Gold D.A."/>
            <person name="Bosak T."/>
            <person name="Fournier G.P."/>
        </authorList>
    </citation>
    <scope>NUCLEOTIDE SEQUENCE [LARGE SCALE GENOMIC DNA]</scope>
    <source>
        <strain evidence="3 4">ULC18</strain>
    </source>
</reference>
<dbReference type="OrthoDB" id="479754at2"/>
<dbReference type="PANTHER" id="PTHR13696">
    <property type="entry name" value="P-LOOP CONTAINING NUCLEOSIDE TRIPHOSPHATE HYDROLASE"/>
    <property type="match status" value="1"/>
</dbReference>
<dbReference type="Pfam" id="PF13614">
    <property type="entry name" value="AAA_31"/>
    <property type="match status" value="1"/>
</dbReference>
<keyword evidence="4" id="KW-1185">Reference proteome</keyword>
<evidence type="ECO:0000256" key="1">
    <source>
        <dbReference type="ARBA" id="ARBA00006976"/>
    </source>
</evidence>
<dbReference type="AlphaFoldDB" id="A0A2T1EMK0"/>